<keyword evidence="1" id="KW-0732">Signal</keyword>
<proteinExistence type="predicted"/>
<dbReference type="EMBL" id="GEDV01009915">
    <property type="protein sequence ID" value="JAP78642.1"/>
    <property type="molecule type" value="Transcribed_RNA"/>
</dbReference>
<evidence type="ECO:0000313" key="2">
    <source>
        <dbReference type="EMBL" id="JAP78642.1"/>
    </source>
</evidence>
<dbReference type="AlphaFoldDB" id="A0A131YJG8"/>
<feature type="chain" id="PRO_5007285393" description="Secreted protein" evidence="1">
    <location>
        <begin position="23"/>
        <end position="90"/>
    </location>
</feature>
<feature type="signal peptide" evidence="1">
    <location>
        <begin position="1"/>
        <end position="22"/>
    </location>
</feature>
<reference evidence="2" key="1">
    <citation type="journal article" date="2016" name="Ticks Tick Borne Dis.">
        <title>De novo assembly and annotation of the salivary gland transcriptome of Rhipicephalus appendiculatus male and female ticks during blood feeding.</title>
        <authorList>
            <person name="de Castro M.H."/>
            <person name="de Klerk D."/>
            <person name="Pienaar R."/>
            <person name="Latif A.A."/>
            <person name="Rees D.J."/>
            <person name="Mans B.J."/>
        </authorList>
    </citation>
    <scope>NUCLEOTIDE SEQUENCE</scope>
    <source>
        <tissue evidence="2">Salivary glands</tissue>
    </source>
</reference>
<accession>A0A131YJG8</accession>
<protein>
    <recommendedName>
        <fullName evidence="3">Secreted protein</fullName>
    </recommendedName>
</protein>
<sequence>MGHHSPLPHRTVLITRVTYILAFFFRWHKHDGGDAHKLENSSQKKAVAKELVHQLGHNTESAQEPQLAFKPCVRRGQCTEPDRRMNRRSS</sequence>
<name>A0A131YJG8_RHIAP</name>
<evidence type="ECO:0008006" key="3">
    <source>
        <dbReference type="Google" id="ProtNLM"/>
    </source>
</evidence>
<organism evidence="2">
    <name type="scientific">Rhipicephalus appendiculatus</name>
    <name type="common">Brown ear tick</name>
    <dbReference type="NCBI Taxonomy" id="34631"/>
    <lineage>
        <taxon>Eukaryota</taxon>
        <taxon>Metazoa</taxon>
        <taxon>Ecdysozoa</taxon>
        <taxon>Arthropoda</taxon>
        <taxon>Chelicerata</taxon>
        <taxon>Arachnida</taxon>
        <taxon>Acari</taxon>
        <taxon>Parasitiformes</taxon>
        <taxon>Ixodida</taxon>
        <taxon>Ixodoidea</taxon>
        <taxon>Ixodidae</taxon>
        <taxon>Rhipicephalinae</taxon>
        <taxon>Rhipicephalus</taxon>
        <taxon>Rhipicephalus</taxon>
    </lineage>
</organism>
<evidence type="ECO:0000256" key="1">
    <source>
        <dbReference type="SAM" id="SignalP"/>
    </source>
</evidence>